<reference evidence="8 9" key="1">
    <citation type="submission" date="2016-11" db="EMBL/GenBank/DDBJ databases">
        <authorList>
            <person name="Jaros S."/>
            <person name="Januszkiewicz K."/>
            <person name="Wedrychowicz H."/>
        </authorList>
    </citation>
    <scope>NUCLEOTIDE SEQUENCE [LARGE SCALE GENOMIC DNA]</scope>
    <source>
        <strain evidence="8 9">CGMCC 4.5723</strain>
    </source>
</reference>
<gene>
    <name evidence="8" type="ORF">SAMN05421803_101845</name>
</gene>
<dbReference type="RefSeq" id="WP_218619484.1">
    <property type="nucleotide sequence ID" value="NZ_FQZK01000001.1"/>
</dbReference>
<feature type="transmembrane region" description="Helical" evidence="7">
    <location>
        <begin position="138"/>
        <end position="158"/>
    </location>
</feature>
<keyword evidence="4 7" id="KW-0812">Transmembrane</keyword>
<feature type="transmembrane region" description="Helical" evidence="7">
    <location>
        <begin position="104"/>
        <end position="126"/>
    </location>
</feature>
<name>A0A1M6CX38_9ACTN</name>
<keyword evidence="9" id="KW-1185">Reference proteome</keyword>
<dbReference type="InterPro" id="IPR032808">
    <property type="entry name" value="DoxX"/>
</dbReference>
<dbReference type="PANTHER" id="PTHR33452">
    <property type="entry name" value="OXIDOREDUCTASE CATD-RELATED"/>
    <property type="match status" value="1"/>
</dbReference>
<evidence type="ECO:0000256" key="6">
    <source>
        <dbReference type="ARBA" id="ARBA00023136"/>
    </source>
</evidence>
<proteinExistence type="inferred from homology"/>
<dbReference type="GO" id="GO:0005886">
    <property type="term" value="C:plasma membrane"/>
    <property type="evidence" value="ECO:0007669"/>
    <property type="project" value="UniProtKB-SubCell"/>
</dbReference>
<dbReference type="InterPro" id="IPR051907">
    <property type="entry name" value="DoxX-like_oxidoreductase"/>
</dbReference>
<evidence type="ECO:0000313" key="8">
    <source>
        <dbReference type="EMBL" id="SHI65421.1"/>
    </source>
</evidence>
<evidence type="ECO:0000313" key="9">
    <source>
        <dbReference type="Proteomes" id="UP000184452"/>
    </source>
</evidence>
<comment type="subcellular location">
    <subcellularLocation>
        <location evidence="1">Cell membrane</location>
        <topology evidence="1">Multi-pass membrane protein</topology>
    </subcellularLocation>
</comment>
<keyword evidence="5 7" id="KW-1133">Transmembrane helix</keyword>
<evidence type="ECO:0000256" key="3">
    <source>
        <dbReference type="ARBA" id="ARBA00022475"/>
    </source>
</evidence>
<dbReference type="AlphaFoldDB" id="A0A1M6CX38"/>
<keyword evidence="3" id="KW-1003">Cell membrane</keyword>
<evidence type="ECO:0000256" key="1">
    <source>
        <dbReference type="ARBA" id="ARBA00004651"/>
    </source>
</evidence>
<dbReference type="Proteomes" id="UP000184452">
    <property type="component" value="Unassembled WGS sequence"/>
</dbReference>
<organism evidence="8 9">
    <name type="scientific">Nocardiopsis flavescens</name>
    <dbReference type="NCBI Taxonomy" id="758803"/>
    <lineage>
        <taxon>Bacteria</taxon>
        <taxon>Bacillati</taxon>
        <taxon>Actinomycetota</taxon>
        <taxon>Actinomycetes</taxon>
        <taxon>Streptosporangiales</taxon>
        <taxon>Nocardiopsidaceae</taxon>
        <taxon>Nocardiopsis</taxon>
    </lineage>
</organism>
<evidence type="ECO:0000256" key="2">
    <source>
        <dbReference type="ARBA" id="ARBA00006679"/>
    </source>
</evidence>
<feature type="transmembrane region" description="Helical" evidence="7">
    <location>
        <begin position="64"/>
        <end position="92"/>
    </location>
</feature>
<dbReference type="EMBL" id="FQZK01000001">
    <property type="protein sequence ID" value="SHI65421.1"/>
    <property type="molecule type" value="Genomic_DNA"/>
</dbReference>
<evidence type="ECO:0000256" key="7">
    <source>
        <dbReference type="SAM" id="Phobius"/>
    </source>
</evidence>
<comment type="similarity">
    <text evidence="2">Belongs to the DoxX family.</text>
</comment>
<dbReference type="Pfam" id="PF07681">
    <property type="entry name" value="DoxX"/>
    <property type="match status" value="1"/>
</dbReference>
<evidence type="ECO:0000256" key="4">
    <source>
        <dbReference type="ARBA" id="ARBA00022692"/>
    </source>
</evidence>
<sequence>MSAVDAGLLLLRAALALLLLGHAAQKTLGWFRGAGLSGTAGMFHTLGFRPARPMVAVAAASETVGAVLLLAGAAVPLGAAVVCGTMAVAGAANADKGLWAHRGGYEVALAYGVTAAALAFTGPGAYSVDALLGAAEHPWWVGAAAVGLGLAAALPVLLRRRAALRRGEAD</sequence>
<dbReference type="PANTHER" id="PTHR33452:SF1">
    <property type="entry name" value="INNER MEMBRANE PROTEIN YPHA-RELATED"/>
    <property type="match status" value="1"/>
</dbReference>
<accession>A0A1M6CX38</accession>
<protein>
    <submittedName>
        <fullName evidence="8">Putative oxidoreductase</fullName>
    </submittedName>
</protein>
<keyword evidence="6 7" id="KW-0472">Membrane</keyword>
<evidence type="ECO:0000256" key="5">
    <source>
        <dbReference type="ARBA" id="ARBA00022989"/>
    </source>
</evidence>
<dbReference type="STRING" id="758803.SAMN05421803_101845"/>